<feature type="domain" description="RING-type" evidence="6">
    <location>
        <begin position="85"/>
        <end position="130"/>
    </location>
</feature>
<evidence type="ECO:0000256" key="3">
    <source>
        <dbReference type="ARBA" id="ARBA00022833"/>
    </source>
</evidence>
<gene>
    <name evidence="7" type="ORF">BDV96DRAFT_677741</name>
</gene>
<dbReference type="AlphaFoldDB" id="A0A6A5ZKY0"/>
<dbReference type="EMBL" id="ML977316">
    <property type="protein sequence ID" value="KAF2118911.1"/>
    <property type="molecule type" value="Genomic_DNA"/>
</dbReference>
<dbReference type="PROSITE" id="PS50089">
    <property type="entry name" value="ZF_RING_2"/>
    <property type="match status" value="1"/>
</dbReference>
<reference evidence="7" key="1">
    <citation type="journal article" date="2020" name="Stud. Mycol.">
        <title>101 Dothideomycetes genomes: a test case for predicting lifestyles and emergence of pathogens.</title>
        <authorList>
            <person name="Haridas S."/>
            <person name="Albert R."/>
            <person name="Binder M."/>
            <person name="Bloem J."/>
            <person name="Labutti K."/>
            <person name="Salamov A."/>
            <person name="Andreopoulos B."/>
            <person name="Baker S."/>
            <person name="Barry K."/>
            <person name="Bills G."/>
            <person name="Bluhm B."/>
            <person name="Cannon C."/>
            <person name="Castanera R."/>
            <person name="Culley D."/>
            <person name="Daum C."/>
            <person name="Ezra D."/>
            <person name="Gonzalez J."/>
            <person name="Henrissat B."/>
            <person name="Kuo A."/>
            <person name="Liang C."/>
            <person name="Lipzen A."/>
            <person name="Lutzoni F."/>
            <person name="Magnuson J."/>
            <person name="Mondo S."/>
            <person name="Nolan M."/>
            <person name="Ohm R."/>
            <person name="Pangilinan J."/>
            <person name="Park H.-J."/>
            <person name="Ramirez L."/>
            <person name="Alfaro M."/>
            <person name="Sun H."/>
            <person name="Tritt A."/>
            <person name="Yoshinaga Y."/>
            <person name="Zwiers L.-H."/>
            <person name="Turgeon B."/>
            <person name="Goodwin S."/>
            <person name="Spatafora J."/>
            <person name="Crous P."/>
            <person name="Grigoriev I."/>
        </authorList>
    </citation>
    <scope>NUCLEOTIDE SEQUENCE</scope>
    <source>
        <strain evidence="7">CBS 627.86</strain>
    </source>
</reference>
<keyword evidence="3" id="KW-0862">Zinc</keyword>
<dbReference type="OrthoDB" id="3793892at2759"/>
<keyword evidence="1" id="KW-0479">Metal-binding</keyword>
<evidence type="ECO:0000259" key="6">
    <source>
        <dbReference type="PROSITE" id="PS50089"/>
    </source>
</evidence>
<name>A0A6A5ZKY0_9PLEO</name>
<evidence type="ECO:0000256" key="1">
    <source>
        <dbReference type="ARBA" id="ARBA00022723"/>
    </source>
</evidence>
<dbReference type="InterPro" id="IPR001841">
    <property type="entry name" value="Znf_RING"/>
</dbReference>
<proteinExistence type="predicted"/>
<organism evidence="7 8">
    <name type="scientific">Lophiotrema nucula</name>
    <dbReference type="NCBI Taxonomy" id="690887"/>
    <lineage>
        <taxon>Eukaryota</taxon>
        <taxon>Fungi</taxon>
        <taxon>Dikarya</taxon>
        <taxon>Ascomycota</taxon>
        <taxon>Pezizomycotina</taxon>
        <taxon>Dothideomycetes</taxon>
        <taxon>Pleosporomycetidae</taxon>
        <taxon>Pleosporales</taxon>
        <taxon>Lophiotremataceae</taxon>
        <taxon>Lophiotrema</taxon>
    </lineage>
</organism>
<dbReference type="Proteomes" id="UP000799770">
    <property type="component" value="Unassembled WGS sequence"/>
</dbReference>
<dbReference type="SMART" id="SM00184">
    <property type="entry name" value="RING"/>
    <property type="match status" value="1"/>
</dbReference>
<evidence type="ECO:0000256" key="4">
    <source>
        <dbReference type="PROSITE-ProRule" id="PRU00175"/>
    </source>
</evidence>
<evidence type="ECO:0000256" key="5">
    <source>
        <dbReference type="SAM" id="MobiDB-lite"/>
    </source>
</evidence>
<dbReference type="InterPro" id="IPR013083">
    <property type="entry name" value="Znf_RING/FYVE/PHD"/>
</dbReference>
<sequence length="323" mass="36609">MTFVIPIFIFTFGFSTHRFHFHQRASLSPSPLFLLSVASSFTTRLHASKLQLHSVMADLDLLPSKDEFLQQFLRTADKGSDAEKCTICLDPFGANHQPVKISTCNHTFGDVCIKTWFSSSSFPNTCPLCRSVLFEPDPDTISYSEGTESESESESEDDDDGMDIWDSDNDSDFDCENGDASEDSDGEDEDSDVAVPQEQPQRRSTRLSQYTRLVYNEEAIASAVLDLKLGITRYVNDMWLTMWSLVQESQASVPTKPIKRESILAALAGLEQPRWRMTYTVENLTITIARKMIRKHRENGRYIHGRNHTEDVDDLCAKAITYF</sequence>
<dbReference type="GO" id="GO:0008270">
    <property type="term" value="F:zinc ion binding"/>
    <property type="evidence" value="ECO:0007669"/>
    <property type="project" value="UniProtKB-KW"/>
</dbReference>
<dbReference type="SUPFAM" id="SSF57850">
    <property type="entry name" value="RING/U-box"/>
    <property type="match status" value="1"/>
</dbReference>
<dbReference type="GO" id="GO:0061630">
    <property type="term" value="F:ubiquitin protein ligase activity"/>
    <property type="evidence" value="ECO:0007669"/>
    <property type="project" value="TreeGrafter"/>
</dbReference>
<dbReference type="GO" id="GO:0016567">
    <property type="term" value="P:protein ubiquitination"/>
    <property type="evidence" value="ECO:0007669"/>
    <property type="project" value="TreeGrafter"/>
</dbReference>
<feature type="compositionally biased region" description="Acidic residues" evidence="5">
    <location>
        <begin position="147"/>
        <end position="192"/>
    </location>
</feature>
<dbReference type="Pfam" id="PF13639">
    <property type="entry name" value="zf-RING_2"/>
    <property type="match status" value="1"/>
</dbReference>
<dbReference type="PANTHER" id="PTHR45969">
    <property type="entry name" value="RING ZINC FINGER PROTEIN-RELATED"/>
    <property type="match status" value="1"/>
</dbReference>
<keyword evidence="8" id="KW-1185">Reference proteome</keyword>
<protein>
    <recommendedName>
        <fullName evidence="6">RING-type domain-containing protein</fullName>
    </recommendedName>
</protein>
<feature type="region of interest" description="Disordered" evidence="5">
    <location>
        <begin position="140"/>
        <end position="205"/>
    </location>
</feature>
<evidence type="ECO:0000256" key="2">
    <source>
        <dbReference type="ARBA" id="ARBA00022771"/>
    </source>
</evidence>
<evidence type="ECO:0000313" key="8">
    <source>
        <dbReference type="Proteomes" id="UP000799770"/>
    </source>
</evidence>
<keyword evidence="2 4" id="KW-0863">Zinc-finger</keyword>
<dbReference type="PANTHER" id="PTHR45969:SF69">
    <property type="entry name" value="FINGER DOMAIN PROTEIN, PUTATIVE (AFU_ORTHOLOGUE AFUA_3G12190)-RELATED"/>
    <property type="match status" value="1"/>
</dbReference>
<dbReference type="Gene3D" id="3.30.40.10">
    <property type="entry name" value="Zinc/RING finger domain, C3HC4 (zinc finger)"/>
    <property type="match status" value="1"/>
</dbReference>
<accession>A0A6A5ZKY0</accession>
<evidence type="ECO:0000313" key="7">
    <source>
        <dbReference type="EMBL" id="KAF2118911.1"/>
    </source>
</evidence>